<reference evidence="1 2" key="1">
    <citation type="journal article" date="2017" name="Int. J. Syst. Evol. Microbiol.">
        <title>Photobacterium alginatilyticum sp. nov., a marine bacterium isolated from bottom seawater.</title>
        <authorList>
            <person name="Wang X."/>
            <person name="Wang Y."/>
            <person name="Yang X."/>
            <person name="Sun H."/>
            <person name="Li B."/>
            <person name="Zhang X.H."/>
        </authorList>
    </citation>
    <scope>NUCLEOTIDE SEQUENCE [LARGE SCALE GENOMIC DNA]</scope>
    <source>
        <strain evidence="1 2">P03D4</strain>
    </source>
</reference>
<protein>
    <submittedName>
        <fullName evidence="1">Uncharacterized protein</fullName>
    </submittedName>
</protein>
<proteinExistence type="predicted"/>
<gene>
    <name evidence="1" type="ORF">EIZ48_27745</name>
</gene>
<accession>A0ABW9YRA2</accession>
<name>A0ABW9YRA2_9GAMM</name>
<dbReference type="Proteomes" id="UP000738517">
    <property type="component" value="Unassembled WGS sequence"/>
</dbReference>
<keyword evidence="2" id="KW-1185">Reference proteome</keyword>
<evidence type="ECO:0000313" key="2">
    <source>
        <dbReference type="Proteomes" id="UP000738517"/>
    </source>
</evidence>
<organism evidence="1 2">
    <name type="scientific">Photobacterium alginatilyticum</name>
    <dbReference type="NCBI Taxonomy" id="1775171"/>
    <lineage>
        <taxon>Bacteria</taxon>
        <taxon>Pseudomonadati</taxon>
        <taxon>Pseudomonadota</taxon>
        <taxon>Gammaproteobacteria</taxon>
        <taxon>Vibrionales</taxon>
        <taxon>Vibrionaceae</taxon>
        <taxon>Photobacterium</taxon>
    </lineage>
</organism>
<sequence length="76" mass="9247">MSKEVELKLTEDEAWVLFEFVRRFSDTDKLSIEDQAEERALWNLCCVFEKSLHQESEIEYKDFLSQCRERLRDEPE</sequence>
<dbReference type="EMBL" id="RSEJ01000067">
    <property type="protein sequence ID" value="NBI56279.1"/>
    <property type="molecule type" value="Genomic_DNA"/>
</dbReference>
<evidence type="ECO:0000313" key="1">
    <source>
        <dbReference type="EMBL" id="NBI56279.1"/>
    </source>
</evidence>
<comment type="caution">
    <text evidence="1">The sequence shown here is derived from an EMBL/GenBank/DDBJ whole genome shotgun (WGS) entry which is preliminary data.</text>
</comment>
<dbReference type="RefSeq" id="WP_160658564.1">
    <property type="nucleotide sequence ID" value="NZ_RSEJ01000067.1"/>
</dbReference>